<dbReference type="InterPro" id="IPR051907">
    <property type="entry name" value="DoxX-like_oxidoreductase"/>
</dbReference>
<evidence type="ECO:0000256" key="6">
    <source>
        <dbReference type="ARBA" id="ARBA00023136"/>
    </source>
</evidence>
<dbReference type="PANTHER" id="PTHR33452:SF1">
    <property type="entry name" value="INNER MEMBRANE PROTEIN YPHA-RELATED"/>
    <property type="match status" value="1"/>
</dbReference>
<evidence type="ECO:0000256" key="5">
    <source>
        <dbReference type="ARBA" id="ARBA00022989"/>
    </source>
</evidence>
<proteinExistence type="inferred from homology"/>
<comment type="subcellular location">
    <subcellularLocation>
        <location evidence="1">Cell membrane</location>
        <topology evidence="1">Multi-pass membrane protein</topology>
    </subcellularLocation>
</comment>
<keyword evidence="6 7" id="KW-0472">Membrane</keyword>
<protein>
    <submittedName>
        <fullName evidence="8">DoxX family protein</fullName>
    </submittedName>
</protein>
<keyword evidence="5 7" id="KW-1133">Transmembrane helix</keyword>
<keyword evidence="3" id="KW-1003">Cell membrane</keyword>
<evidence type="ECO:0000256" key="3">
    <source>
        <dbReference type="ARBA" id="ARBA00022475"/>
    </source>
</evidence>
<evidence type="ECO:0000256" key="7">
    <source>
        <dbReference type="SAM" id="Phobius"/>
    </source>
</evidence>
<feature type="transmembrane region" description="Helical" evidence="7">
    <location>
        <begin position="60"/>
        <end position="82"/>
    </location>
</feature>
<name>A0ABS9AYP5_9GAMM</name>
<comment type="caution">
    <text evidence="8">The sequence shown here is derived from an EMBL/GenBank/DDBJ whole genome shotgun (WGS) entry which is preliminary data.</text>
</comment>
<comment type="similarity">
    <text evidence="2">Belongs to the DoxX family.</text>
</comment>
<keyword evidence="4 7" id="KW-0812">Transmembrane</keyword>
<dbReference type="Proteomes" id="UP001320272">
    <property type="component" value="Unassembled WGS sequence"/>
</dbReference>
<evidence type="ECO:0000256" key="4">
    <source>
        <dbReference type="ARBA" id="ARBA00022692"/>
    </source>
</evidence>
<dbReference type="PANTHER" id="PTHR33452">
    <property type="entry name" value="OXIDOREDUCTASE CATD-RELATED"/>
    <property type="match status" value="1"/>
</dbReference>
<dbReference type="Pfam" id="PF07681">
    <property type="entry name" value="DoxX"/>
    <property type="match status" value="1"/>
</dbReference>
<accession>A0ABS9AYP5</accession>
<evidence type="ECO:0000256" key="1">
    <source>
        <dbReference type="ARBA" id="ARBA00004651"/>
    </source>
</evidence>
<feature type="transmembrane region" description="Helical" evidence="7">
    <location>
        <begin position="123"/>
        <end position="142"/>
    </location>
</feature>
<gene>
    <name evidence="8" type="ORF">HOP59_23210</name>
</gene>
<evidence type="ECO:0000313" key="8">
    <source>
        <dbReference type="EMBL" id="MCE8027041.1"/>
    </source>
</evidence>
<feature type="transmembrane region" description="Helical" evidence="7">
    <location>
        <begin position="89"/>
        <end position="111"/>
    </location>
</feature>
<evidence type="ECO:0000256" key="2">
    <source>
        <dbReference type="ARBA" id="ARBA00006679"/>
    </source>
</evidence>
<organism evidence="8 9">
    <name type="scientific">Billgrantia aerodenitrificans</name>
    <dbReference type="NCBI Taxonomy" id="2733483"/>
    <lineage>
        <taxon>Bacteria</taxon>
        <taxon>Pseudomonadati</taxon>
        <taxon>Pseudomonadota</taxon>
        <taxon>Gammaproteobacteria</taxon>
        <taxon>Oceanospirillales</taxon>
        <taxon>Halomonadaceae</taxon>
        <taxon>Billgrantia</taxon>
    </lineage>
</organism>
<keyword evidence="9" id="KW-1185">Reference proteome</keyword>
<dbReference type="RefSeq" id="WP_234255725.1">
    <property type="nucleotide sequence ID" value="NZ_JABFTV010000023.1"/>
</dbReference>
<sequence length="147" mass="15301">MQTTTIPLAASPAQAQAQSQNQAHATALLRVSLGIMALAHGLLKVFVFTVPGTVGYFESLGLPAFIAYLTILAEVGGGLALVLGIYTRWVSLALVPILLGAAWAHIGNGWVFSNPGGGWEFPVFWAVALLVQAGLGSGSLVVSRRFA</sequence>
<evidence type="ECO:0000313" key="9">
    <source>
        <dbReference type="Proteomes" id="UP001320272"/>
    </source>
</evidence>
<dbReference type="InterPro" id="IPR032808">
    <property type="entry name" value="DoxX"/>
</dbReference>
<reference evidence="8 9" key="1">
    <citation type="journal article" date="2021" name="Front. Microbiol.">
        <title>Aerobic Denitrification and Heterotrophic Sulfur Oxidation in the Genus Halomonas Revealed by Six Novel Species Characterizations and Genome-Based Analysis.</title>
        <authorList>
            <person name="Wang L."/>
            <person name="Shao Z."/>
        </authorList>
    </citation>
    <scope>NUCLEOTIDE SEQUENCE [LARGE SCALE GENOMIC DNA]</scope>
    <source>
        <strain evidence="8 9">MCCC 1A11058</strain>
    </source>
</reference>
<feature type="transmembrane region" description="Helical" evidence="7">
    <location>
        <begin position="27"/>
        <end position="48"/>
    </location>
</feature>
<dbReference type="EMBL" id="JABFTV010000023">
    <property type="protein sequence ID" value="MCE8027041.1"/>
    <property type="molecule type" value="Genomic_DNA"/>
</dbReference>